<dbReference type="Gene3D" id="2.130.10.10">
    <property type="entry name" value="YVTN repeat-like/Quinoprotein amine dehydrogenase"/>
    <property type="match status" value="1"/>
</dbReference>
<feature type="non-terminal residue" evidence="4">
    <location>
        <position position="1"/>
    </location>
</feature>
<dbReference type="InterPro" id="IPR001680">
    <property type="entry name" value="WD40_rpt"/>
</dbReference>
<dbReference type="SMART" id="SM00320">
    <property type="entry name" value="WD40"/>
    <property type="match status" value="4"/>
</dbReference>
<keyword evidence="2" id="KW-0677">Repeat</keyword>
<evidence type="ECO:0000313" key="5">
    <source>
        <dbReference type="Proteomes" id="UP000193685"/>
    </source>
</evidence>
<dbReference type="InterPro" id="IPR036322">
    <property type="entry name" value="WD40_repeat_dom_sf"/>
</dbReference>
<gene>
    <name evidence="4" type="ORF">BCR37DRAFT_332770</name>
</gene>
<feature type="repeat" description="WD" evidence="3">
    <location>
        <begin position="1"/>
        <end position="42"/>
    </location>
</feature>
<proteinExistence type="predicted"/>
<accession>A0A1Y2FQL7</accession>
<evidence type="ECO:0000256" key="2">
    <source>
        <dbReference type="ARBA" id="ARBA00022737"/>
    </source>
</evidence>
<dbReference type="InterPro" id="IPR015943">
    <property type="entry name" value="WD40/YVTN_repeat-like_dom_sf"/>
</dbReference>
<dbReference type="Pfam" id="PF00400">
    <property type="entry name" value="WD40"/>
    <property type="match status" value="3"/>
</dbReference>
<dbReference type="EMBL" id="MCFI01000004">
    <property type="protein sequence ID" value="ORY85614.1"/>
    <property type="molecule type" value="Genomic_DNA"/>
</dbReference>
<sequence length="320" mass="34981">QGPSDSISSLEFSPDSSTVLLSSSWDGHLRVYDTAASSASDQPLEPYVDIHLRAPILDACFIDGNHAIAASLDGSVKLLNLGRGNKQPLLHLYTRHTQAVSSCCFSKQHMLLLTGSWDKTLHIRDIHALTDDSKPALILTLPEKCFKLSCSNDVLVVAMANRAVHLYQLAELRAAMEQQMPSSQVPPMQRRESSLKFMTRTVQCTPDNTGFVSTSIEGRVAVEFFDAAEEIQARKYAFKCHRQKEVIQGAELDEKEDVVYPVNAVAFHPKHGSFATGGGDGVVAMWDIKAKRRVKLFGSIGKSVSCLAFSADAKTLAMGT</sequence>
<dbReference type="Proteomes" id="UP000193685">
    <property type="component" value="Unassembled WGS sequence"/>
</dbReference>
<dbReference type="OMA" id="WDSTLHI"/>
<dbReference type="SUPFAM" id="SSF50978">
    <property type="entry name" value="WD40 repeat-like"/>
    <property type="match status" value="1"/>
</dbReference>
<feature type="repeat" description="WD" evidence="3">
    <location>
        <begin position="262"/>
        <end position="296"/>
    </location>
</feature>
<name>A0A1Y2FQL7_PROLT</name>
<dbReference type="OrthoDB" id="10262475at2759"/>
<reference evidence="4 5" key="1">
    <citation type="submission" date="2016-07" db="EMBL/GenBank/DDBJ databases">
        <title>Pervasive Adenine N6-methylation of Active Genes in Fungi.</title>
        <authorList>
            <consortium name="DOE Joint Genome Institute"/>
            <person name="Mondo S.J."/>
            <person name="Dannebaum R.O."/>
            <person name="Kuo R.C."/>
            <person name="Labutti K."/>
            <person name="Haridas S."/>
            <person name="Kuo A."/>
            <person name="Salamov A."/>
            <person name="Ahrendt S.R."/>
            <person name="Lipzen A."/>
            <person name="Sullivan W."/>
            <person name="Andreopoulos W.B."/>
            <person name="Clum A."/>
            <person name="Lindquist E."/>
            <person name="Daum C."/>
            <person name="Ramamoorthy G.K."/>
            <person name="Gryganskyi A."/>
            <person name="Culley D."/>
            <person name="Magnuson J.K."/>
            <person name="James T.Y."/>
            <person name="O'Malley M.A."/>
            <person name="Stajich J.E."/>
            <person name="Spatafora J.W."/>
            <person name="Visel A."/>
            <person name="Grigoriev I.V."/>
        </authorList>
    </citation>
    <scope>NUCLEOTIDE SEQUENCE [LARGE SCALE GENOMIC DNA]</scope>
    <source>
        <strain evidence="4 5">12-1054</strain>
    </source>
</reference>
<dbReference type="AlphaFoldDB" id="A0A1Y2FQL7"/>
<dbReference type="GeneID" id="63783674"/>
<comment type="caution">
    <text evidence="4">The sequence shown here is derived from an EMBL/GenBank/DDBJ whole genome shotgun (WGS) entry which is preliminary data.</text>
</comment>
<dbReference type="RefSeq" id="XP_040727096.1">
    <property type="nucleotide sequence ID" value="XM_040867075.1"/>
</dbReference>
<evidence type="ECO:0000256" key="3">
    <source>
        <dbReference type="PROSITE-ProRule" id="PRU00221"/>
    </source>
</evidence>
<keyword evidence="5" id="KW-1185">Reference proteome</keyword>
<protein>
    <submittedName>
        <fullName evidence="4">Nuclear pore complex subunit</fullName>
    </submittedName>
</protein>
<evidence type="ECO:0000313" key="4">
    <source>
        <dbReference type="EMBL" id="ORY85614.1"/>
    </source>
</evidence>
<feature type="non-terminal residue" evidence="4">
    <location>
        <position position="320"/>
    </location>
</feature>
<keyword evidence="1 3" id="KW-0853">WD repeat</keyword>
<evidence type="ECO:0000256" key="1">
    <source>
        <dbReference type="ARBA" id="ARBA00022574"/>
    </source>
</evidence>
<dbReference type="STRING" id="56484.A0A1Y2FQL7"/>
<organism evidence="4 5">
    <name type="scientific">Protomyces lactucae-debilis</name>
    <dbReference type="NCBI Taxonomy" id="2754530"/>
    <lineage>
        <taxon>Eukaryota</taxon>
        <taxon>Fungi</taxon>
        <taxon>Dikarya</taxon>
        <taxon>Ascomycota</taxon>
        <taxon>Taphrinomycotina</taxon>
        <taxon>Taphrinomycetes</taxon>
        <taxon>Taphrinales</taxon>
        <taxon>Protomycetaceae</taxon>
        <taxon>Protomyces</taxon>
    </lineage>
</organism>
<dbReference type="PANTHER" id="PTHR10971">
    <property type="entry name" value="MRNA EXPORT FACTOR AND BUB3"/>
    <property type="match status" value="1"/>
</dbReference>
<dbReference type="PROSITE" id="PS50082">
    <property type="entry name" value="WD_REPEATS_2"/>
    <property type="match status" value="2"/>
</dbReference>